<dbReference type="SUPFAM" id="SSF52540">
    <property type="entry name" value="P-loop containing nucleoside triphosphate hydrolases"/>
    <property type="match status" value="1"/>
</dbReference>
<dbReference type="GO" id="GO:0030686">
    <property type="term" value="C:90S preribosome"/>
    <property type="evidence" value="ECO:0007669"/>
    <property type="project" value="TreeGrafter"/>
</dbReference>
<dbReference type="InterPro" id="IPR032704">
    <property type="entry name" value="Cms1"/>
</dbReference>
<dbReference type="Proteomes" id="UP000722485">
    <property type="component" value="Unassembled WGS sequence"/>
</dbReference>
<dbReference type="GO" id="GO:0005634">
    <property type="term" value="C:nucleus"/>
    <property type="evidence" value="ECO:0007669"/>
    <property type="project" value="TreeGrafter"/>
</dbReference>
<organism evidence="2 3">
    <name type="scientific">Cylindrodendrum hubeiense</name>
    <dbReference type="NCBI Taxonomy" id="595255"/>
    <lineage>
        <taxon>Eukaryota</taxon>
        <taxon>Fungi</taxon>
        <taxon>Dikarya</taxon>
        <taxon>Ascomycota</taxon>
        <taxon>Pezizomycotina</taxon>
        <taxon>Sordariomycetes</taxon>
        <taxon>Hypocreomycetidae</taxon>
        <taxon>Hypocreales</taxon>
        <taxon>Nectriaceae</taxon>
        <taxon>Cylindrodendrum</taxon>
    </lineage>
</organism>
<dbReference type="AlphaFoldDB" id="A0A9P5L928"/>
<comment type="caution">
    <text evidence="2">The sequence shown here is derived from an EMBL/GenBank/DDBJ whole genome shotgun (WGS) entry which is preliminary data.</text>
</comment>
<feature type="region of interest" description="Disordered" evidence="1">
    <location>
        <begin position="1"/>
        <end position="32"/>
    </location>
</feature>
<evidence type="ECO:0008006" key="4">
    <source>
        <dbReference type="Google" id="ProtNLM"/>
    </source>
</evidence>
<proteinExistence type="predicted"/>
<evidence type="ECO:0000313" key="3">
    <source>
        <dbReference type="Proteomes" id="UP000722485"/>
    </source>
</evidence>
<evidence type="ECO:0000256" key="1">
    <source>
        <dbReference type="SAM" id="MobiDB-lite"/>
    </source>
</evidence>
<dbReference type="Gene3D" id="3.40.50.300">
    <property type="entry name" value="P-loop containing nucleotide triphosphate hydrolases"/>
    <property type="match status" value="1"/>
</dbReference>
<gene>
    <name evidence="2" type="ORF">G7Z17_g13683</name>
</gene>
<dbReference type="Pfam" id="PF14617">
    <property type="entry name" value="CMS1"/>
    <property type="match status" value="1"/>
</dbReference>
<keyword evidence="3" id="KW-1185">Reference proteome</keyword>
<name>A0A9P5L928_9HYPO</name>
<evidence type="ECO:0000313" key="2">
    <source>
        <dbReference type="EMBL" id="KAF7532015.1"/>
    </source>
</evidence>
<dbReference type="PANTHER" id="PTHR24030:SF0">
    <property type="entry name" value="PROTEIN CMSS1"/>
    <property type="match status" value="1"/>
</dbReference>
<sequence length="248" mass="27726">MSSSKKRQAEAAPQAEKPKKAKKRKANAPDDDSLDVELGVNLLFTRMDNQLLADHLAQKLTRFGTELSPIEISDLTMSANSIQDTTSWQESRTLDRIPDFLERFSRGAEELMKASKRKGAPHTIIVAGAGMRAADITRVVRKFSSKQSTVGKLFAKHMKVDEQVEFLKKHSIGIGIGTPARLIELIKNGALSLENLRRVVVDASHIDQKKRGVMDMKDTMLPLARFLSLEEFKSGYVDETKPLSLLFY</sequence>
<dbReference type="InterPro" id="IPR027417">
    <property type="entry name" value="P-loop_NTPase"/>
</dbReference>
<accession>A0A9P5L928</accession>
<dbReference type="EMBL" id="JAANBB010000933">
    <property type="protein sequence ID" value="KAF7532015.1"/>
    <property type="molecule type" value="Genomic_DNA"/>
</dbReference>
<dbReference type="PANTHER" id="PTHR24030">
    <property type="entry name" value="PROTEIN CMSS1"/>
    <property type="match status" value="1"/>
</dbReference>
<protein>
    <recommendedName>
        <fullName evidence="4">Protein CMS1</fullName>
    </recommendedName>
</protein>
<dbReference type="OrthoDB" id="1929311at2759"/>
<reference evidence="2" key="1">
    <citation type="submission" date="2020-03" db="EMBL/GenBank/DDBJ databases">
        <title>Draft Genome Sequence of Cylindrodendrum hubeiense.</title>
        <authorList>
            <person name="Buettner E."/>
            <person name="Kellner H."/>
        </authorList>
    </citation>
    <scope>NUCLEOTIDE SEQUENCE</scope>
    <source>
        <strain evidence="2">IHI 201604</strain>
    </source>
</reference>